<feature type="compositionally biased region" description="Basic and acidic residues" evidence="1">
    <location>
        <begin position="19"/>
        <end position="30"/>
    </location>
</feature>
<proteinExistence type="predicted"/>
<dbReference type="EMBL" id="BAAAUT010000005">
    <property type="protein sequence ID" value="GAA3120248.1"/>
    <property type="molecule type" value="Genomic_DNA"/>
</dbReference>
<evidence type="ECO:0000313" key="3">
    <source>
        <dbReference type="Proteomes" id="UP001500320"/>
    </source>
</evidence>
<keyword evidence="3" id="KW-1185">Reference proteome</keyword>
<gene>
    <name evidence="2" type="ORF">GCM10010466_08910</name>
</gene>
<dbReference type="Proteomes" id="UP001500320">
    <property type="component" value="Unassembled WGS sequence"/>
</dbReference>
<reference evidence="3" key="1">
    <citation type="journal article" date="2019" name="Int. J. Syst. Evol. Microbiol.">
        <title>The Global Catalogue of Microorganisms (GCM) 10K type strain sequencing project: providing services to taxonomists for standard genome sequencing and annotation.</title>
        <authorList>
            <consortium name="The Broad Institute Genomics Platform"/>
            <consortium name="The Broad Institute Genome Sequencing Center for Infectious Disease"/>
            <person name="Wu L."/>
            <person name="Ma J."/>
        </authorList>
    </citation>
    <scope>NUCLEOTIDE SEQUENCE [LARGE SCALE GENOMIC DNA]</scope>
    <source>
        <strain evidence="3">JCM 9373</strain>
    </source>
</reference>
<evidence type="ECO:0000313" key="2">
    <source>
        <dbReference type="EMBL" id="GAA3120248.1"/>
    </source>
</evidence>
<protein>
    <submittedName>
        <fullName evidence="2">Uncharacterized protein</fullName>
    </submittedName>
</protein>
<name>A0ABP6MN84_9ACTN</name>
<evidence type="ECO:0000256" key="1">
    <source>
        <dbReference type="SAM" id="MobiDB-lite"/>
    </source>
</evidence>
<feature type="region of interest" description="Disordered" evidence="1">
    <location>
        <begin position="1"/>
        <end position="48"/>
    </location>
</feature>
<organism evidence="2 3">
    <name type="scientific">Planomonospora alba</name>
    <dbReference type="NCBI Taxonomy" id="161354"/>
    <lineage>
        <taxon>Bacteria</taxon>
        <taxon>Bacillati</taxon>
        <taxon>Actinomycetota</taxon>
        <taxon>Actinomycetes</taxon>
        <taxon>Streptosporangiales</taxon>
        <taxon>Streptosporangiaceae</taxon>
        <taxon>Planomonospora</taxon>
    </lineage>
</organism>
<comment type="caution">
    <text evidence="2">The sequence shown here is derived from an EMBL/GenBank/DDBJ whole genome shotgun (WGS) entry which is preliminary data.</text>
</comment>
<accession>A0ABP6MN84</accession>
<feature type="region of interest" description="Disordered" evidence="1">
    <location>
        <begin position="59"/>
        <end position="78"/>
    </location>
</feature>
<sequence>MRRAERGLSADGRPAVPETPREPGEHRAEARFSPSLEYGSRGGPTVRDRQDSFVAAGRADGRTVPGAPAAHVPASVRESEHGALGRAAQRVSGAVRCAPCGVFALT</sequence>